<evidence type="ECO:0000256" key="2">
    <source>
        <dbReference type="ARBA" id="ARBA00022525"/>
    </source>
</evidence>
<comment type="subcellular location">
    <subcellularLocation>
        <location evidence="1">Secreted</location>
    </subcellularLocation>
</comment>
<dbReference type="EMBL" id="JH819021">
    <property type="protein sequence ID" value="EKC33884.1"/>
    <property type="molecule type" value="Genomic_DNA"/>
</dbReference>
<proteinExistence type="predicted"/>
<keyword evidence="2" id="KW-0964">Secreted</keyword>
<dbReference type="InterPro" id="IPR050822">
    <property type="entry name" value="Cerebellin_Synaptic_Org"/>
</dbReference>
<organism evidence="4">
    <name type="scientific">Magallana gigas</name>
    <name type="common">Pacific oyster</name>
    <name type="synonym">Crassostrea gigas</name>
    <dbReference type="NCBI Taxonomy" id="29159"/>
    <lineage>
        <taxon>Eukaryota</taxon>
        <taxon>Metazoa</taxon>
        <taxon>Spiralia</taxon>
        <taxon>Lophotrochozoa</taxon>
        <taxon>Mollusca</taxon>
        <taxon>Bivalvia</taxon>
        <taxon>Autobranchia</taxon>
        <taxon>Pteriomorphia</taxon>
        <taxon>Ostreida</taxon>
        <taxon>Ostreoidea</taxon>
        <taxon>Ostreidae</taxon>
        <taxon>Magallana</taxon>
    </lineage>
</organism>
<evidence type="ECO:0000256" key="1">
    <source>
        <dbReference type="ARBA" id="ARBA00004613"/>
    </source>
</evidence>
<dbReference type="Gene3D" id="2.60.120.40">
    <property type="match status" value="1"/>
</dbReference>
<dbReference type="InParanoid" id="K1QRS1"/>
<dbReference type="PANTHER" id="PTHR22923:SF116">
    <property type="entry name" value="C1Q DOMAIN-CONTAINING PROTEIN"/>
    <property type="match status" value="1"/>
</dbReference>
<dbReference type="Pfam" id="PF00386">
    <property type="entry name" value="C1q"/>
    <property type="match status" value="1"/>
</dbReference>
<keyword evidence="3" id="KW-0732">Signal</keyword>
<dbReference type="InterPro" id="IPR001073">
    <property type="entry name" value="C1q_dom"/>
</dbReference>
<evidence type="ECO:0000256" key="3">
    <source>
        <dbReference type="ARBA" id="ARBA00022729"/>
    </source>
</evidence>
<evidence type="ECO:0000313" key="4">
    <source>
        <dbReference type="EMBL" id="EKC33884.1"/>
    </source>
</evidence>
<accession>K1QRS1</accession>
<dbReference type="AlphaFoldDB" id="K1QRS1"/>
<dbReference type="PRINTS" id="PR00007">
    <property type="entry name" value="COMPLEMNTC1Q"/>
</dbReference>
<sequence length="243" mass="26883">MVVGQLEFSNVLPSRHQPEASPLSVGLSPIPLKNSASTGDGEGGFGPPPVTGLRKASAFSFADQIYTRQFVYSAILFILILWEVRGSDDFITKYDKYHRVCKRMGFQDKRCEEREIIAFHARLSTHLKNLKDKEVVVFADVTLNKGNAYNATTGKFTAPVKGHYSFTWTIATQSGAWFSTLLVINGKPISYNHVNGKSQGANHETGSSSVILKMEKNDVVSIIMYQTGEIAYGLWSSFSGFKL</sequence>
<name>K1QRS1_MAGGI</name>
<gene>
    <name evidence="4" type="ORF">CGI_10026377</name>
</gene>
<dbReference type="GO" id="GO:0005576">
    <property type="term" value="C:extracellular region"/>
    <property type="evidence" value="ECO:0007669"/>
    <property type="project" value="UniProtKB-SubCell"/>
</dbReference>
<dbReference type="PROSITE" id="PS50871">
    <property type="entry name" value="C1Q"/>
    <property type="match status" value="1"/>
</dbReference>
<reference evidence="4" key="1">
    <citation type="journal article" date="2012" name="Nature">
        <title>The oyster genome reveals stress adaptation and complexity of shell formation.</title>
        <authorList>
            <person name="Zhang G."/>
            <person name="Fang X."/>
            <person name="Guo X."/>
            <person name="Li L."/>
            <person name="Luo R."/>
            <person name="Xu F."/>
            <person name="Yang P."/>
            <person name="Zhang L."/>
            <person name="Wang X."/>
            <person name="Qi H."/>
            <person name="Xiong Z."/>
            <person name="Que H."/>
            <person name="Xie Y."/>
            <person name="Holland P.W."/>
            <person name="Paps J."/>
            <person name="Zhu Y."/>
            <person name="Wu F."/>
            <person name="Chen Y."/>
            <person name="Wang J."/>
            <person name="Peng C."/>
            <person name="Meng J."/>
            <person name="Yang L."/>
            <person name="Liu J."/>
            <person name="Wen B."/>
            <person name="Zhang N."/>
            <person name="Huang Z."/>
            <person name="Zhu Q."/>
            <person name="Feng Y."/>
            <person name="Mount A."/>
            <person name="Hedgecock D."/>
            <person name="Xu Z."/>
            <person name="Liu Y."/>
            <person name="Domazet-Loso T."/>
            <person name="Du Y."/>
            <person name="Sun X."/>
            <person name="Zhang S."/>
            <person name="Liu B."/>
            <person name="Cheng P."/>
            <person name="Jiang X."/>
            <person name="Li J."/>
            <person name="Fan D."/>
            <person name="Wang W."/>
            <person name="Fu W."/>
            <person name="Wang T."/>
            <person name="Wang B."/>
            <person name="Zhang J."/>
            <person name="Peng Z."/>
            <person name="Li Y."/>
            <person name="Li N."/>
            <person name="Wang J."/>
            <person name="Chen M."/>
            <person name="He Y."/>
            <person name="Tan F."/>
            <person name="Song X."/>
            <person name="Zheng Q."/>
            <person name="Huang R."/>
            <person name="Yang H."/>
            <person name="Du X."/>
            <person name="Chen L."/>
            <person name="Yang M."/>
            <person name="Gaffney P.M."/>
            <person name="Wang S."/>
            <person name="Luo L."/>
            <person name="She Z."/>
            <person name="Ming Y."/>
            <person name="Huang W."/>
            <person name="Zhang S."/>
            <person name="Huang B."/>
            <person name="Zhang Y."/>
            <person name="Qu T."/>
            <person name="Ni P."/>
            <person name="Miao G."/>
            <person name="Wang J."/>
            <person name="Wang Q."/>
            <person name="Steinberg C.E."/>
            <person name="Wang H."/>
            <person name="Li N."/>
            <person name="Qian L."/>
            <person name="Zhang G."/>
            <person name="Li Y."/>
            <person name="Yang H."/>
            <person name="Liu X."/>
            <person name="Wang J."/>
            <person name="Yin Y."/>
            <person name="Wang J."/>
        </authorList>
    </citation>
    <scope>NUCLEOTIDE SEQUENCE [LARGE SCALE GENOMIC DNA]</scope>
    <source>
        <strain evidence="4">05x7-T-G4-1.051#20</strain>
    </source>
</reference>
<dbReference type="PANTHER" id="PTHR22923">
    <property type="entry name" value="CEREBELLIN-RELATED"/>
    <property type="match status" value="1"/>
</dbReference>
<protein>
    <submittedName>
        <fullName evidence="4">Heavy metal-binding protein HIP</fullName>
    </submittedName>
</protein>
<dbReference type="SMART" id="SM00110">
    <property type="entry name" value="C1Q"/>
    <property type="match status" value="1"/>
</dbReference>
<dbReference type="SUPFAM" id="SSF49842">
    <property type="entry name" value="TNF-like"/>
    <property type="match status" value="1"/>
</dbReference>
<dbReference type="HOGENOM" id="CLU_001074_8_3_1"/>
<dbReference type="InterPro" id="IPR008983">
    <property type="entry name" value="Tumour_necrosis_fac-like_dom"/>
</dbReference>